<keyword evidence="3" id="KW-1185">Reference proteome</keyword>
<dbReference type="AlphaFoldDB" id="A0A4Q7P321"/>
<evidence type="ECO:0000313" key="2">
    <source>
        <dbReference type="EMBL" id="RZS94316.1"/>
    </source>
</evidence>
<sequence length="203" mass="21723">MKKTNKVLLLGLCAVLLVAASVLGTVAYLTSSDSVTNTFTVGSVAITLDEQDVDNSTEGADRDQANAYKLMPGHTYTKDPIVHVASTSEDCYLFVKVTNEIIDIEDENSVAAQMADKGWIAVDAVNGVYVYTTDRANPAVVSANANVPVFETFTIAGSVTNETLAEYENKTITVTAYAIQADGFQNKTASEIWNMAKFDTAGN</sequence>
<dbReference type="NCBIfam" id="TIGR04088">
    <property type="entry name" value="cognate_SipW"/>
    <property type="match status" value="1"/>
</dbReference>
<comment type="caution">
    <text evidence="2">The sequence shown here is derived from an EMBL/GenBank/DDBJ whole genome shotgun (WGS) entry which is preliminary data.</text>
</comment>
<accession>A0A4Q7P321</accession>
<gene>
    <name evidence="2" type="ORF">EV209_2156</name>
</gene>
<dbReference type="RefSeq" id="WP_165388903.1">
    <property type="nucleotide sequence ID" value="NZ_SGXF01000004.1"/>
</dbReference>
<proteinExistence type="predicted"/>
<evidence type="ECO:0000313" key="3">
    <source>
        <dbReference type="Proteomes" id="UP000292927"/>
    </source>
</evidence>
<name>A0A4Q7P321_9FIRM</name>
<evidence type="ECO:0000256" key="1">
    <source>
        <dbReference type="SAM" id="SignalP"/>
    </source>
</evidence>
<dbReference type="InterPro" id="IPR023833">
    <property type="entry name" value="Signal_pept_SipW-depend-type"/>
</dbReference>
<keyword evidence="1" id="KW-0732">Signal</keyword>
<reference evidence="2 3" key="1">
    <citation type="submission" date="2019-02" db="EMBL/GenBank/DDBJ databases">
        <title>Genomic Encyclopedia of Type Strains, Phase IV (KMG-IV): sequencing the most valuable type-strain genomes for metagenomic binning, comparative biology and taxonomic classification.</title>
        <authorList>
            <person name="Goeker M."/>
        </authorList>
    </citation>
    <scope>NUCLEOTIDE SEQUENCE [LARGE SCALE GENOMIC DNA]</scope>
    <source>
        <strain evidence="2 3">DSM 29486</strain>
    </source>
</reference>
<organism evidence="2 3">
    <name type="scientific">Cuneatibacter caecimuris</name>
    <dbReference type="NCBI Taxonomy" id="1796618"/>
    <lineage>
        <taxon>Bacteria</taxon>
        <taxon>Bacillati</taxon>
        <taxon>Bacillota</taxon>
        <taxon>Clostridia</taxon>
        <taxon>Lachnospirales</taxon>
        <taxon>Lachnospiraceae</taxon>
        <taxon>Cuneatibacter</taxon>
    </lineage>
</organism>
<protein>
    <submittedName>
        <fullName evidence="2">Putative ribosomally synthesized peptide with SipW-like signal peptide</fullName>
    </submittedName>
</protein>
<feature type="signal peptide" evidence="1">
    <location>
        <begin position="1"/>
        <end position="19"/>
    </location>
</feature>
<feature type="chain" id="PRO_5039620012" evidence="1">
    <location>
        <begin position="20"/>
        <end position="203"/>
    </location>
</feature>
<dbReference type="Proteomes" id="UP000292927">
    <property type="component" value="Unassembled WGS sequence"/>
</dbReference>
<dbReference type="EMBL" id="SGXF01000004">
    <property type="protein sequence ID" value="RZS94316.1"/>
    <property type="molecule type" value="Genomic_DNA"/>
</dbReference>